<proteinExistence type="predicted"/>
<dbReference type="Proteomes" id="UP001055811">
    <property type="component" value="Linkage Group LG04"/>
</dbReference>
<reference evidence="2" key="1">
    <citation type="journal article" date="2022" name="Mol. Ecol. Resour.">
        <title>The genomes of chicory, endive, great burdock and yacon provide insights into Asteraceae palaeo-polyploidization history and plant inulin production.</title>
        <authorList>
            <person name="Fan W."/>
            <person name="Wang S."/>
            <person name="Wang H."/>
            <person name="Wang A."/>
            <person name="Jiang F."/>
            <person name="Liu H."/>
            <person name="Zhao H."/>
            <person name="Xu D."/>
            <person name="Zhang Y."/>
        </authorList>
    </citation>
    <scope>NUCLEOTIDE SEQUENCE [LARGE SCALE GENOMIC DNA]</scope>
    <source>
        <strain evidence="2">cv. Punajuju</strain>
    </source>
</reference>
<protein>
    <submittedName>
        <fullName evidence="1">Uncharacterized protein</fullName>
    </submittedName>
</protein>
<accession>A0ACB9DST1</accession>
<name>A0ACB9DST1_CICIN</name>
<organism evidence="1 2">
    <name type="scientific">Cichorium intybus</name>
    <name type="common">Chicory</name>
    <dbReference type="NCBI Taxonomy" id="13427"/>
    <lineage>
        <taxon>Eukaryota</taxon>
        <taxon>Viridiplantae</taxon>
        <taxon>Streptophyta</taxon>
        <taxon>Embryophyta</taxon>
        <taxon>Tracheophyta</taxon>
        <taxon>Spermatophyta</taxon>
        <taxon>Magnoliopsida</taxon>
        <taxon>eudicotyledons</taxon>
        <taxon>Gunneridae</taxon>
        <taxon>Pentapetalae</taxon>
        <taxon>asterids</taxon>
        <taxon>campanulids</taxon>
        <taxon>Asterales</taxon>
        <taxon>Asteraceae</taxon>
        <taxon>Cichorioideae</taxon>
        <taxon>Cichorieae</taxon>
        <taxon>Cichoriinae</taxon>
        <taxon>Cichorium</taxon>
    </lineage>
</organism>
<comment type="caution">
    <text evidence="1">The sequence shown here is derived from an EMBL/GenBank/DDBJ whole genome shotgun (WGS) entry which is preliminary data.</text>
</comment>
<dbReference type="EMBL" id="CM042012">
    <property type="protein sequence ID" value="KAI3749352.1"/>
    <property type="molecule type" value="Genomic_DNA"/>
</dbReference>
<evidence type="ECO:0000313" key="2">
    <source>
        <dbReference type="Proteomes" id="UP001055811"/>
    </source>
</evidence>
<sequence length="130" mass="14285">MRRSRLNLDQQNGTSEDVKKVVSTLNASQVPSKDVVGKQFQSIIKGIHPCIVVRFLFVFIPSVKCELKLEFQIAAQNCWVNKGGAFTGEISAEMLVNLGIPGVIIGHSEIRALMNESNEDDAHLIPQPAL</sequence>
<reference evidence="1 2" key="2">
    <citation type="journal article" date="2022" name="Mol. Ecol. Resour.">
        <title>The genomes of chicory, endive, great burdock and yacon provide insights into Asteraceae paleo-polyploidization history and plant inulin production.</title>
        <authorList>
            <person name="Fan W."/>
            <person name="Wang S."/>
            <person name="Wang H."/>
            <person name="Wang A."/>
            <person name="Jiang F."/>
            <person name="Liu H."/>
            <person name="Zhao H."/>
            <person name="Xu D."/>
            <person name="Zhang Y."/>
        </authorList>
    </citation>
    <scope>NUCLEOTIDE SEQUENCE [LARGE SCALE GENOMIC DNA]</scope>
    <source>
        <strain evidence="2">cv. Punajuju</strain>
        <tissue evidence="1">Leaves</tissue>
    </source>
</reference>
<evidence type="ECO:0000313" key="1">
    <source>
        <dbReference type="EMBL" id="KAI3749352.1"/>
    </source>
</evidence>
<gene>
    <name evidence="1" type="ORF">L2E82_19961</name>
</gene>
<keyword evidence="2" id="KW-1185">Reference proteome</keyword>